<comment type="caution">
    <text evidence="2">The sequence shown here is derived from an EMBL/GenBank/DDBJ whole genome shotgun (WGS) entry which is preliminary data.</text>
</comment>
<dbReference type="Pfam" id="PF23343">
    <property type="entry name" value="REP_ORF2-G2P"/>
    <property type="match status" value="1"/>
</dbReference>
<dbReference type="AlphaFoldDB" id="A0A3E0G635"/>
<sequence length="430" mass="48367">MPAAIVAGLSPAVHPPHGDTPSGALTGDAVDLISQLWQPTFPSPELVDQAAALLPQVRRAAGPDHVLTEGPRTYITIGPGVISVRTKDFARAQRTAEREIARREIDVDLLTSFLQERGEFPEDPEPTRVISEWSRKSQTKMIETYSALDFTPMYTDPTRVPAMLTLTYPGDWLTVAPTGRAVKDHMKALRKRYERAWSEPLRCIWKLEFQRRGAPHVHMLMVPPHGEADSLRFREWVSRAWADVVAHPDLEEYQRHLRAGTGVDYAEGLKASDPRRVAVYFSKHSTFRDKAYQHIVPEEWQEPGAGPGRFWGYWGLKKKVVVTEVDQLPGTLAGRTLRRWSAAQQVTRQASRPRVKGGRVVSKYPEVQGLAGALLVESRPAPKYRNTRTKAGRMKNNRGFVVVNSGPEMASQLARYLDQRLRDVNGQKGY</sequence>
<reference evidence="2 3" key="1">
    <citation type="submission" date="2018-08" db="EMBL/GenBank/DDBJ databases">
        <title>Genomic Encyclopedia of Archaeal and Bacterial Type Strains, Phase II (KMG-II): from individual species to whole genera.</title>
        <authorList>
            <person name="Goeker M."/>
        </authorList>
    </citation>
    <scope>NUCLEOTIDE SEQUENCE [LARGE SCALE GENOMIC DNA]</scope>
    <source>
        <strain evidence="2 3">DSM 45791</strain>
    </source>
</reference>
<dbReference type="Proteomes" id="UP000256269">
    <property type="component" value="Unassembled WGS sequence"/>
</dbReference>
<proteinExistence type="predicted"/>
<name>A0A3E0G635_9PSEU</name>
<evidence type="ECO:0000313" key="2">
    <source>
        <dbReference type="EMBL" id="REH17439.1"/>
    </source>
</evidence>
<evidence type="ECO:0000313" key="3">
    <source>
        <dbReference type="Proteomes" id="UP000256269"/>
    </source>
</evidence>
<protein>
    <recommendedName>
        <fullName evidence="1">Replication-associated protein ORF2/G2P domain-containing protein</fullName>
    </recommendedName>
</protein>
<organism evidence="2 3">
    <name type="scientific">Kutzneria buriramensis</name>
    <dbReference type="NCBI Taxonomy" id="1045776"/>
    <lineage>
        <taxon>Bacteria</taxon>
        <taxon>Bacillati</taxon>
        <taxon>Actinomycetota</taxon>
        <taxon>Actinomycetes</taxon>
        <taxon>Pseudonocardiales</taxon>
        <taxon>Pseudonocardiaceae</taxon>
        <taxon>Kutzneria</taxon>
    </lineage>
</organism>
<keyword evidence="3" id="KW-1185">Reference proteome</keyword>
<feature type="domain" description="Replication-associated protein ORF2/G2P" evidence="1">
    <location>
        <begin position="163"/>
        <end position="234"/>
    </location>
</feature>
<gene>
    <name evidence="2" type="ORF">BCF44_14711</name>
</gene>
<evidence type="ECO:0000259" key="1">
    <source>
        <dbReference type="Pfam" id="PF23343"/>
    </source>
</evidence>
<dbReference type="InterPro" id="IPR056906">
    <property type="entry name" value="ORF2/G2P_dom"/>
</dbReference>
<accession>A0A3E0G635</accession>
<dbReference type="EMBL" id="QUNO01000047">
    <property type="protein sequence ID" value="REH17439.1"/>
    <property type="molecule type" value="Genomic_DNA"/>
</dbReference>